<evidence type="ECO:0000313" key="2">
    <source>
        <dbReference type="Proteomes" id="UP001054945"/>
    </source>
</evidence>
<accession>A0AAV4M527</accession>
<proteinExistence type="predicted"/>
<comment type="caution">
    <text evidence="1">The sequence shown here is derived from an EMBL/GenBank/DDBJ whole genome shotgun (WGS) entry which is preliminary data.</text>
</comment>
<name>A0AAV4M527_CAEEX</name>
<organism evidence="1 2">
    <name type="scientific">Caerostris extrusa</name>
    <name type="common">Bark spider</name>
    <name type="synonym">Caerostris bankana</name>
    <dbReference type="NCBI Taxonomy" id="172846"/>
    <lineage>
        <taxon>Eukaryota</taxon>
        <taxon>Metazoa</taxon>
        <taxon>Ecdysozoa</taxon>
        <taxon>Arthropoda</taxon>
        <taxon>Chelicerata</taxon>
        <taxon>Arachnida</taxon>
        <taxon>Araneae</taxon>
        <taxon>Araneomorphae</taxon>
        <taxon>Entelegynae</taxon>
        <taxon>Araneoidea</taxon>
        <taxon>Araneidae</taxon>
        <taxon>Caerostris</taxon>
    </lineage>
</organism>
<reference evidence="1 2" key="1">
    <citation type="submission" date="2021-06" db="EMBL/GenBank/DDBJ databases">
        <title>Caerostris extrusa draft genome.</title>
        <authorList>
            <person name="Kono N."/>
            <person name="Arakawa K."/>
        </authorList>
    </citation>
    <scope>NUCLEOTIDE SEQUENCE [LARGE SCALE GENOMIC DNA]</scope>
</reference>
<protein>
    <submittedName>
        <fullName evidence="1">Uncharacterized protein</fullName>
    </submittedName>
</protein>
<evidence type="ECO:0000313" key="1">
    <source>
        <dbReference type="EMBL" id="GIX66957.1"/>
    </source>
</evidence>
<keyword evidence="2" id="KW-1185">Reference proteome</keyword>
<feature type="non-terminal residue" evidence="1">
    <location>
        <position position="1"/>
    </location>
</feature>
<sequence length="66" mass="7270">RAASFHASDMGTHSSEPLFLGSQILFLKEIQEGKLVNSCVISSTQALGIRRNPSEDLHYKPLTVRS</sequence>
<dbReference type="AlphaFoldDB" id="A0AAV4M527"/>
<dbReference type="EMBL" id="BPLR01019359">
    <property type="protein sequence ID" value="GIX66957.1"/>
    <property type="molecule type" value="Genomic_DNA"/>
</dbReference>
<gene>
    <name evidence="1" type="ORF">CEXT_589311</name>
</gene>
<dbReference type="Proteomes" id="UP001054945">
    <property type="component" value="Unassembled WGS sequence"/>
</dbReference>